<dbReference type="Proteomes" id="UP000231019">
    <property type="component" value="Unassembled WGS sequence"/>
</dbReference>
<organism evidence="1 2">
    <name type="scientific">bacterium (Candidatus Blackallbacteria) CG17_big_fil_post_rev_8_21_14_2_50_48_46</name>
    <dbReference type="NCBI Taxonomy" id="2014261"/>
    <lineage>
        <taxon>Bacteria</taxon>
        <taxon>Candidatus Blackallbacteria</taxon>
    </lineage>
</organism>
<evidence type="ECO:0000313" key="2">
    <source>
        <dbReference type="Proteomes" id="UP000231019"/>
    </source>
</evidence>
<protein>
    <submittedName>
        <fullName evidence="1">Uncharacterized protein</fullName>
    </submittedName>
</protein>
<sequence length="410" mass="44970">MYLNLRRPRVTDITPVLASSERWAPIAKLTDRFFNLHTWKNTVWHVNSAESAMLPFLAEMLGITDTAAWQSAQSEKERKAIIKAAHARHRMRGTSAGLIREAAEAGGQVRRIIAPPNKTFLSAAATPAERNAWLALHPELRLYPRRVAGQKEVAHCTGDFLGGNCYPAKGSALLRSRLRVTLVKNGVETELESPDWQIANVQKQVTTEIVIPSKRGFASFLGGPVSFTAATDASLRRITLRDVALYNQPSASLGLRTLQPGLRPIDADGEMIAEVRPTPSKATFLGKFLRHSIRTNAELAQYRRIKLFDPNAPVTRARAASHLGYSRLTMPPHCALVEVAFFGKRNPLMGRYLGRPIAAGDRAPLQKLLANMRLAARASDSIAIDTRIFRPVRAGHTLAGSAMAGGVTNL</sequence>
<proteinExistence type="predicted"/>
<accession>A0A2M7G5K5</accession>
<comment type="caution">
    <text evidence="1">The sequence shown here is derived from an EMBL/GenBank/DDBJ whole genome shotgun (WGS) entry which is preliminary data.</text>
</comment>
<dbReference type="Pfam" id="PF09684">
    <property type="entry name" value="Tail_P2_I"/>
    <property type="match status" value="1"/>
</dbReference>
<evidence type="ECO:0000313" key="1">
    <source>
        <dbReference type="EMBL" id="PIW17300.1"/>
    </source>
</evidence>
<gene>
    <name evidence="1" type="ORF">COW36_08970</name>
</gene>
<dbReference type="AlphaFoldDB" id="A0A2M7G5K5"/>
<dbReference type="EMBL" id="PFFQ01000024">
    <property type="protein sequence ID" value="PIW17300.1"/>
    <property type="molecule type" value="Genomic_DNA"/>
</dbReference>
<dbReference type="InterPro" id="IPR006521">
    <property type="entry name" value="Tail_protein_I"/>
</dbReference>
<name>A0A2M7G5K5_9BACT</name>
<reference evidence="1 2" key="1">
    <citation type="submission" date="2017-09" db="EMBL/GenBank/DDBJ databases">
        <title>Depth-based differentiation of microbial function through sediment-hosted aquifers and enrichment of novel symbionts in the deep terrestrial subsurface.</title>
        <authorList>
            <person name="Probst A.J."/>
            <person name="Ladd B."/>
            <person name="Jarett J.K."/>
            <person name="Geller-Mcgrath D.E."/>
            <person name="Sieber C.M."/>
            <person name="Emerson J.B."/>
            <person name="Anantharaman K."/>
            <person name="Thomas B.C."/>
            <person name="Malmstrom R."/>
            <person name="Stieglmeier M."/>
            <person name="Klingl A."/>
            <person name="Woyke T."/>
            <person name="Ryan C.M."/>
            <person name="Banfield J.F."/>
        </authorList>
    </citation>
    <scope>NUCLEOTIDE SEQUENCE [LARGE SCALE GENOMIC DNA]</scope>
    <source>
        <strain evidence="1">CG17_big_fil_post_rev_8_21_14_2_50_48_46</strain>
    </source>
</reference>